<proteinExistence type="predicted"/>
<name>A0AAV4TLH1_9ARAC</name>
<reference evidence="1 2" key="1">
    <citation type="submission" date="2021-06" db="EMBL/GenBank/DDBJ databases">
        <title>Caerostris darwini draft genome.</title>
        <authorList>
            <person name="Kono N."/>
            <person name="Arakawa K."/>
        </authorList>
    </citation>
    <scope>NUCLEOTIDE SEQUENCE [LARGE SCALE GENOMIC DNA]</scope>
</reference>
<sequence length="87" mass="10075">MKNVIVIRNIKRTFALTYPHRELMVRYLRVPTDHQFLVPPDESLVGRVVAHPGNVSAEYQAPEGMLHIGVEIQPSERWTGFFFEKVN</sequence>
<evidence type="ECO:0000313" key="1">
    <source>
        <dbReference type="EMBL" id="GIY47428.1"/>
    </source>
</evidence>
<organism evidence="1 2">
    <name type="scientific">Caerostris darwini</name>
    <dbReference type="NCBI Taxonomy" id="1538125"/>
    <lineage>
        <taxon>Eukaryota</taxon>
        <taxon>Metazoa</taxon>
        <taxon>Ecdysozoa</taxon>
        <taxon>Arthropoda</taxon>
        <taxon>Chelicerata</taxon>
        <taxon>Arachnida</taxon>
        <taxon>Araneae</taxon>
        <taxon>Araneomorphae</taxon>
        <taxon>Entelegynae</taxon>
        <taxon>Araneoidea</taxon>
        <taxon>Araneidae</taxon>
        <taxon>Caerostris</taxon>
    </lineage>
</organism>
<accession>A0AAV4TLH1</accession>
<dbReference type="Proteomes" id="UP001054837">
    <property type="component" value="Unassembled WGS sequence"/>
</dbReference>
<keyword evidence="2" id="KW-1185">Reference proteome</keyword>
<dbReference type="AlphaFoldDB" id="A0AAV4TLH1"/>
<evidence type="ECO:0000313" key="2">
    <source>
        <dbReference type="Proteomes" id="UP001054837"/>
    </source>
</evidence>
<dbReference type="EMBL" id="BPLQ01009927">
    <property type="protein sequence ID" value="GIY47428.1"/>
    <property type="molecule type" value="Genomic_DNA"/>
</dbReference>
<comment type="caution">
    <text evidence="1">The sequence shown here is derived from an EMBL/GenBank/DDBJ whole genome shotgun (WGS) entry which is preliminary data.</text>
</comment>
<gene>
    <name evidence="1" type="ORF">CDAR_304651</name>
</gene>
<protein>
    <submittedName>
        <fullName evidence="1">Uncharacterized protein</fullName>
    </submittedName>
</protein>